<dbReference type="VEuPathDB" id="FungiDB:BDEG_21633"/>
<evidence type="ECO:0000313" key="2">
    <source>
        <dbReference type="Proteomes" id="UP000077115"/>
    </source>
</evidence>
<sequence>MKQKVLDDLEETVRFLEVVEVGEYQYIIWFESSSRVCQVHGADSHLCSAPYIVEAILDNSSGQKRKQRLRKIKLSSSVDAILLNDSPTLKDLAYVAIRQI</sequence>
<dbReference type="Proteomes" id="UP000077115">
    <property type="component" value="Unassembled WGS sequence"/>
</dbReference>
<reference evidence="1 2" key="1">
    <citation type="submission" date="2006-10" db="EMBL/GenBank/DDBJ databases">
        <title>The Genome Sequence of Batrachochytrium dendrobatidis JEL423.</title>
        <authorList>
            <consortium name="The Broad Institute Genome Sequencing Platform"/>
            <person name="Birren B."/>
            <person name="Lander E."/>
            <person name="Galagan J."/>
            <person name="Cuomo C."/>
            <person name="Devon K."/>
            <person name="Jaffe D."/>
            <person name="Butler J."/>
            <person name="Alvarez P."/>
            <person name="Gnerre S."/>
            <person name="Grabherr M."/>
            <person name="Kleber M."/>
            <person name="Mauceli E."/>
            <person name="Brockman W."/>
            <person name="Young S."/>
            <person name="LaButti K."/>
            <person name="Sykes S."/>
            <person name="DeCaprio D."/>
            <person name="Crawford M."/>
            <person name="Koehrsen M."/>
            <person name="Engels R."/>
            <person name="Montgomery P."/>
            <person name="Pearson M."/>
            <person name="Howarth C."/>
            <person name="Larson L."/>
            <person name="White J."/>
            <person name="O'Leary S."/>
            <person name="Kodira C."/>
            <person name="Zeng Q."/>
            <person name="Yandava C."/>
            <person name="Alvarado L."/>
            <person name="Longcore J."/>
            <person name="James T."/>
        </authorList>
    </citation>
    <scope>NUCLEOTIDE SEQUENCE [LARGE SCALE GENOMIC DNA]</scope>
    <source>
        <strain evidence="1 2">JEL423</strain>
    </source>
</reference>
<organism evidence="1 2">
    <name type="scientific">Batrachochytrium dendrobatidis (strain JEL423)</name>
    <dbReference type="NCBI Taxonomy" id="403673"/>
    <lineage>
        <taxon>Eukaryota</taxon>
        <taxon>Fungi</taxon>
        <taxon>Fungi incertae sedis</taxon>
        <taxon>Chytridiomycota</taxon>
        <taxon>Chytridiomycota incertae sedis</taxon>
        <taxon>Chytridiomycetes</taxon>
        <taxon>Rhizophydiales</taxon>
        <taxon>Rhizophydiales incertae sedis</taxon>
        <taxon>Batrachochytrium</taxon>
    </lineage>
</organism>
<evidence type="ECO:0000313" key="1">
    <source>
        <dbReference type="EMBL" id="OAJ37634.1"/>
    </source>
</evidence>
<gene>
    <name evidence="1" type="ORF">BDEG_21633</name>
</gene>
<accession>A0A177WD64</accession>
<name>A0A177WD64_BATDL</name>
<reference evidence="1 2" key="2">
    <citation type="submission" date="2016-05" db="EMBL/GenBank/DDBJ databases">
        <title>Lineage-specific infection strategies underlie the spectrum of fungal disease in amphibians.</title>
        <authorList>
            <person name="Cuomo C.A."/>
            <person name="Farrer R.A."/>
            <person name="James T."/>
            <person name="Longcore J."/>
            <person name="Birren B."/>
        </authorList>
    </citation>
    <scope>NUCLEOTIDE SEQUENCE [LARGE SCALE GENOMIC DNA]</scope>
    <source>
        <strain evidence="1 2">JEL423</strain>
    </source>
</reference>
<protein>
    <submittedName>
        <fullName evidence="1">Uncharacterized protein</fullName>
    </submittedName>
</protein>
<dbReference type="EMBL" id="DS022300">
    <property type="protein sequence ID" value="OAJ37634.1"/>
    <property type="molecule type" value="Genomic_DNA"/>
</dbReference>
<dbReference type="AlphaFoldDB" id="A0A177WD64"/>
<proteinExistence type="predicted"/>